<protein>
    <submittedName>
        <fullName evidence="3">Hydratase/decarboxylase</fullName>
    </submittedName>
</protein>
<dbReference type="EMBL" id="AEIG01000086">
    <property type="protein sequence ID" value="EGG28695.1"/>
    <property type="molecule type" value="Genomic_DNA"/>
</dbReference>
<dbReference type="InterPro" id="IPR011234">
    <property type="entry name" value="Fumarylacetoacetase-like_C"/>
</dbReference>
<dbReference type="Pfam" id="PF01557">
    <property type="entry name" value="FAA_hydrolase"/>
    <property type="match status" value="1"/>
</dbReference>
<dbReference type="Proteomes" id="UP000005615">
    <property type="component" value="Unassembled WGS sequence"/>
</dbReference>
<dbReference type="PANTHER" id="PTHR30143:SF0">
    <property type="entry name" value="2-KETO-4-PENTENOATE HYDRATASE"/>
    <property type="match status" value="1"/>
</dbReference>
<dbReference type="eggNOG" id="COG3971">
    <property type="taxonomic scope" value="Bacteria"/>
</dbReference>
<dbReference type="InterPro" id="IPR050772">
    <property type="entry name" value="Hydratase-Decarb/MhpD_sf"/>
</dbReference>
<keyword evidence="4" id="KW-1185">Reference proteome</keyword>
<dbReference type="GO" id="GO:0008684">
    <property type="term" value="F:2-oxopent-4-enoate hydratase activity"/>
    <property type="evidence" value="ECO:0007669"/>
    <property type="project" value="TreeGrafter"/>
</dbReference>
<proteinExistence type="predicted"/>
<accession>F3L4P7</accession>
<gene>
    <name evidence="3" type="ORF">IMCC3088_2648</name>
</gene>
<dbReference type="STRING" id="2518989.IMCC3088_2648"/>
<evidence type="ECO:0000256" key="1">
    <source>
        <dbReference type="ARBA" id="ARBA00023239"/>
    </source>
</evidence>
<evidence type="ECO:0000313" key="4">
    <source>
        <dbReference type="Proteomes" id="UP000005615"/>
    </source>
</evidence>
<organism evidence="3 4">
    <name type="scientific">Aequoribacter fuscus</name>
    <dbReference type="NCBI Taxonomy" id="2518989"/>
    <lineage>
        <taxon>Bacteria</taxon>
        <taxon>Pseudomonadati</taxon>
        <taxon>Pseudomonadota</taxon>
        <taxon>Gammaproteobacteria</taxon>
        <taxon>Cellvibrionales</taxon>
        <taxon>Halieaceae</taxon>
        <taxon>Aequoribacter</taxon>
    </lineage>
</organism>
<dbReference type="Gene3D" id="3.90.850.10">
    <property type="entry name" value="Fumarylacetoacetase-like, C-terminal domain"/>
    <property type="match status" value="1"/>
</dbReference>
<feature type="domain" description="Fumarylacetoacetase-like C-terminal" evidence="2">
    <location>
        <begin position="80"/>
        <end position="257"/>
    </location>
</feature>
<dbReference type="InterPro" id="IPR036663">
    <property type="entry name" value="Fumarylacetoacetase_C_sf"/>
</dbReference>
<dbReference type="AlphaFoldDB" id="F3L4P7"/>
<dbReference type="OrthoDB" id="9792137at2"/>
<keyword evidence="1" id="KW-0456">Lyase</keyword>
<name>F3L4P7_9GAMM</name>
<reference evidence="3 4" key="1">
    <citation type="journal article" date="2011" name="J. Bacteriol.">
        <title>Genome sequence of strain IMCC3088, a proteorhodopsin-containing marine bacterium belonging to the OM60/NOR5 clade.</title>
        <authorList>
            <person name="Jang Y."/>
            <person name="Oh H.M."/>
            <person name="Kang I."/>
            <person name="Lee K."/>
            <person name="Yang S.J."/>
            <person name="Cho J.C."/>
        </authorList>
    </citation>
    <scope>NUCLEOTIDE SEQUENCE [LARGE SCALE GENOMIC DNA]</scope>
    <source>
        <strain evidence="3 4">IMCC3088</strain>
    </source>
</reference>
<dbReference type="GO" id="GO:0005737">
    <property type="term" value="C:cytoplasm"/>
    <property type="evidence" value="ECO:0007669"/>
    <property type="project" value="TreeGrafter"/>
</dbReference>
<evidence type="ECO:0000313" key="3">
    <source>
        <dbReference type="EMBL" id="EGG28695.1"/>
    </source>
</evidence>
<dbReference type="RefSeq" id="WP_009576806.1">
    <property type="nucleotide sequence ID" value="NZ_AEIG01000086.1"/>
</dbReference>
<comment type="caution">
    <text evidence="3">The sequence shown here is derived from an EMBL/GenBank/DDBJ whole genome shotgun (WGS) entry which is preliminary data.</text>
</comment>
<sequence length="269" mass="28883">MALSEQQREALGLELYQALRGEYTIEPFTDRFDNIEIEDAYYISQAMLQPRLEDDGETITGKKIGVTSAAVQNMLGVFQPDFGFLTDAMAYDDGATIPVKGNLIQPRAEGEIAFVLKQDLQGPGVTEEQVLAATDYITPCFEIVDSRIHNWQIKIQDTVADNASCGVYVLGKDKIDPTGVALDKLKVVVTKNGEFLSEGEGSAVQGNPLTAVAWLANTLGEFGIVLKAGEAILSGSLVPLESAASGDTFEMTMTGDGIEPSTVSCQFGD</sequence>
<dbReference type="PANTHER" id="PTHR30143">
    <property type="entry name" value="ACID HYDRATASE"/>
    <property type="match status" value="1"/>
</dbReference>
<dbReference type="SUPFAM" id="SSF56529">
    <property type="entry name" value="FAH"/>
    <property type="match status" value="1"/>
</dbReference>
<evidence type="ECO:0000259" key="2">
    <source>
        <dbReference type="Pfam" id="PF01557"/>
    </source>
</evidence>